<accession>A0A0G0LR49</accession>
<dbReference type="NCBIfam" id="NF033581">
    <property type="entry name" value="transpos_IS5_4"/>
    <property type="match status" value="1"/>
</dbReference>
<keyword evidence="5" id="KW-0233">DNA recombination</keyword>
<evidence type="ECO:0000313" key="8">
    <source>
        <dbReference type="EMBL" id="KKQ90460.1"/>
    </source>
</evidence>
<feature type="domain" description="Transposase InsH N-terminal" evidence="7">
    <location>
        <begin position="20"/>
        <end position="114"/>
    </location>
</feature>
<gene>
    <name evidence="8" type="ORF">UT11_C0005G0001</name>
</gene>
<feature type="non-terminal residue" evidence="8">
    <location>
        <position position="334"/>
    </location>
</feature>
<evidence type="ECO:0000256" key="3">
    <source>
        <dbReference type="ARBA" id="ARBA00022578"/>
    </source>
</evidence>
<dbReference type="GO" id="GO:0004803">
    <property type="term" value="F:transposase activity"/>
    <property type="evidence" value="ECO:0007669"/>
    <property type="project" value="InterPro"/>
</dbReference>
<dbReference type="Pfam" id="PF05598">
    <property type="entry name" value="DUF772"/>
    <property type="match status" value="1"/>
</dbReference>
<dbReference type="AlphaFoldDB" id="A0A0G0LR49"/>
<dbReference type="PANTHER" id="PTHR35604:SF2">
    <property type="entry name" value="TRANSPOSASE INSH FOR INSERTION SEQUENCE ELEMENT IS5A-RELATED"/>
    <property type="match status" value="1"/>
</dbReference>
<dbReference type="EMBL" id="LBVO01000005">
    <property type="protein sequence ID" value="KKQ90460.1"/>
    <property type="molecule type" value="Genomic_DNA"/>
</dbReference>
<reference evidence="8 9" key="1">
    <citation type="journal article" date="2015" name="Nature">
        <title>rRNA introns, odd ribosomes, and small enigmatic genomes across a large radiation of phyla.</title>
        <authorList>
            <person name="Brown C.T."/>
            <person name="Hug L.A."/>
            <person name="Thomas B.C."/>
            <person name="Sharon I."/>
            <person name="Castelle C.J."/>
            <person name="Singh A."/>
            <person name="Wilkins M.J."/>
            <person name="Williams K.H."/>
            <person name="Banfield J.F."/>
        </authorList>
    </citation>
    <scope>NUCLEOTIDE SEQUENCE [LARGE SCALE GENOMIC DNA]</scope>
</reference>
<evidence type="ECO:0000313" key="9">
    <source>
        <dbReference type="Proteomes" id="UP000033934"/>
    </source>
</evidence>
<name>A0A0G0LR49_9BACT</name>
<evidence type="ECO:0000256" key="2">
    <source>
        <dbReference type="ARBA" id="ARBA00010075"/>
    </source>
</evidence>
<evidence type="ECO:0000256" key="5">
    <source>
        <dbReference type="ARBA" id="ARBA00023172"/>
    </source>
</evidence>
<dbReference type="GO" id="GO:0006313">
    <property type="term" value="P:DNA transposition"/>
    <property type="evidence" value="ECO:0007669"/>
    <property type="project" value="InterPro"/>
</dbReference>
<feature type="domain" description="Transposase IS4-like" evidence="6">
    <location>
        <begin position="182"/>
        <end position="306"/>
    </location>
</feature>
<dbReference type="Pfam" id="PF01609">
    <property type="entry name" value="DDE_Tnp_1"/>
    <property type="match status" value="1"/>
</dbReference>
<comment type="similarity">
    <text evidence="2">Belongs to the transposase 11 family.</text>
</comment>
<evidence type="ECO:0000259" key="6">
    <source>
        <dbReference type="Pfam" id="PF01609"/>
    </source>
</evidence>
<evidence type="ECO:0000256" key="1">
    <source>
        <dbReference type="ARBA" id="ARBA00003544"/>
    </source>
</evidence>
<comment type="caution">
    <text evidence="8">The sequence shown here is derived from an EMBL/GenBank/DDBJ whole genome shotgun (WGS) entry which is preliminary data.</text>
</comment>
<protein>
    <submittedName>
        <fullName evidence="8">Transposase IS4 family protein</fullName>
    </submittedName>
</protein>
<dbReference type="Proteomes" id="UP000033934">
    <property type="component" value="Unassembled WGS sequence"/>
</dbReference>
<organism evidence="8 9">
    <name type="scientific">Berkelbacteria bacterium GW2011_GWA2_38_9</name>
    <dbReference type="NCBI Taxonomy" id="1618334"/>
    <lineage>
        <taxon>Bacteria</taxon>
        <taxon>Candidatus Berkelbacteria</taxon>
    </lineage>
</organism>
<proteinExistence type="inferred from homology"/>
<evidence type="ECO:0000259" key="7">
    <source>
        <dbReference type="Pfam" id="PF05598"/>
    </source>
</evidence>
<keyword evidence="3" id="KW-0815">Transposition</keyword>
<sequence>MYSYQPSAVQLISFSEQEIMDKSVREDHPFRKLNKLIDLDKIAKNYRRLYSKTGTPGIPVTQAVRMLVIQFYENYSDRQMEQALEENLAVKWFCGFELGEDTPDHSFFGKFRERLGTDNLKEIFDLINEKLEKKGFIGSTFYFADASGIITKTELWKERDKAIEDGNEKLNNDNVKDYAKDKDARWGAKGKDKFWFGHKRHIVADMRQGIIVKTAVTPANTTDARAFTDNDLCPDQGLIIEDKGYDTNDVKEKIKLKGCYSGVIEKNNRKTKNKDKDKFLSRLRMPFEGIFSKMPKRARYHGLTKVHFQVLAESIVHNLKRLIVVGDQINYPTG</sequence>
<dbReference type="GO" id="GO:0003677">
    <property type="term" value="F:DNA binding"/>
    <property type="evidence" value="ECO:0007669"/>
    <property type="project" value="UniProtKB-KW"/>
</dbReference>
<dbReference type="InterPro" id="IPR008490">
    <property type="entry name" value="Transposase_InsH_N"/>
</dbReference>
<evidence type="ECO:0000256" key="4">
    <source>
        <dbReference type="ARBA" id="ARBA00023125"/>
    </source>
</evidence>
<dbReference type="PANTHER" id="PTHR35604">
    <property type="entry name" value="TRANSPOSASE INSH FOR INSERTION SEQUENCE ELEMENT IS5A-RELATED"/>
    <property type="match status" value="1"/>
</dbReference>
<dbReference type="InterPro" id="IPR002559">
    <property type="entry name" value="Transposase_11"/>
</dbReference>
<keyword evidence="4" id="KW-0238">DNA-binding</keyword>
<dbReference type="InterPro" id="IPR047959">
    <property type="entry name" value="Transpos_IS5"/>
</dbReference>
<comment type="function">
    <text evidence="1">Involved in the transposition of the insertion sequence IS5.</text>
</comment>